<reference evidence="7" key="1">
    <citation type="submission" date="2012-06" db="EMBL/GenBank/DDBJ databases">
        <title>Complete sequence of Desulfitobacterium dehalogenans ATCC 51507.</title>
        <authorList>
            <person name="Lucas S."/>
            <person name="Han J."/>
            <person name="Lapidus A."/>
            <person name="Cheng J.-F."/>
            <person name="Goodwin L."/>
            <person name="Pitluck S."/>
            <person name="Peters L."/>
            <person name="Ovchinnikova G."/>
            <person name="Teshima H."/>
            <person name="Detter J.C."/>
            <person name="Han C."/>
            <person name="Tapia R."/>
            <person name="Land M."/>
            <person name="Hauser L."/>
            <person name="Kyrpides N."/>
            <person name="Ivanova N."/>
            <person name="Pagani I."/>
            <person name="Kruse T."/>
            <person name="de Vos W.M."/>
            <person name="Smidt H."/>
            <person name="Woyke T."/>
        </authorList>
    </citation>
    <scope>NUCLEOTIDE SEQUENCE [LARGE SCALE GENOMIC DNA]</scope>
    <source>
        <strain evidence="7">ATCC 51507 / DSM 9161 / JW/IU-DC1</strain>
    </source>
</reference>
<evidence type="ECO:0000313" key="6">
    <source>
        <dbReference type="EMBL" id="AFM02314.1"/>
    </source>
</evidence>
<name>I4AEC9_DESDJ</name>
<organism evidence="6 7">
    <name type="scientific">Desulfitobacterium dehalogenans (strain ATCC 51507 / DSM 9161 / JW/IU-DC1)</name>
    <dbReference type="NCBI Taxonomy" id="756499"/>
    <lineage>
        <taxon>Bacteria</taxon>
        <taxon>Bacillati</taxon>
        <taxon>Bacillota</taxon>
        <taxon>Clostridia</taxon>
        <taxon>Eubacteriales</taxon>
        <taxon>Desulfitobacteriaceae</taxon>
        <taxon>Desulfitobacterium</taxon>
    </lineage>
</organism>
<dbReference type="PANTHER" id="PTHR21666">
    <property type="entry name" value="PEPTIDASE-RELATED"/>
    <property type="match status" value="1"/>
</dbReference>
<feature type="coiled-coil region" evidence="2">
    <location>
        <begin position="169"/>
        <end position="242"/>
    </location>
</feature>
<dbReference type="GO" id="GO:0004222">
    <property type="term" value="F:metalloendopeptidase activity"/>
    <property type="evidence" value="ECO:0007669"/>
    <property type="project" value="TreeGrafter"/>
</dbReference>
<dbReference type="Gene3D" id="2.70.70.10">
    <property type="entry name" value="Glucose Permease (Domain IIA)"/>
    <property type="match status" value="1"/>
</dbReference>
<feature type="chain" id="PRO_5003685602" evidence="3">
    <location>
        <begin position="27"/>
        <end position="377"/>
    </location>
</feature>
<dbReference type="Pfam" id="PF24568">
    <property type="entry name" value="CC_PcsB"/>
    <property type="match status" value="1"/>
</dbReference>
<dbReference type="eggNOG" id="COG3883">
    <property type="taxonomic scope" value="Bacteria"/>
</dbReference>
<dbReference type="RefSeq" id="WP_014795785.1">
    <property type="nucleotide sequence ID" value="NC_018017.1"/>
</dbReference>
<evidence type="ECO:0000259" key="4">
    <source>
        <dbReference type="Pfam" id="PF01551"/>
    </source>
</evidence>
<evidence type="ECO:0000313" key="7">
    <source>
        <dbReference type="Proteomes" id="UP000006053"/>
    </source>
</evidence>
<dbReference type="HOGENOM" id="CLU_029425_4_3_9"/>
<keyword evidence="2" id="KW-0175">Coiled coil</keyword>
<dbReference type="CDD" id="cd12797">
    <property type="entry name" value="M23_peptidase"/>
    <property type="match status" value="1"/>
</dbReference>
<sequence length="377" mass="41820" precursor="true">MTKKRGAIAFLLTTVLLAGSVIPLQAGELEDAIKEQRELQKKGEQARSQLNNLTHTADKLQNQIKSLATQITVATNSLNEKQVAYNQAVEAVNQSEQELKKREEELANRQEVLRKRVKEIYQVGQVSYLEILFEAEDLSDFITRVEYFNRLIDNDQKILTDIGLEKARIEEETKVLQAHRDEAAKLKAEAEKAKAELDAKKKEHQVALDTNKKAQSDIFEQIEQMEADSNAIAEKIRKLTANSGVVHGTISTYPLPGCYEISDAYGWRIHPITKKKSLHTGTDLPAPTGTKVLAAGNGEVIMADWYGAYGNAVIVDHGGGYTTLYGHNSKLAVKVGDMVKAGDVVAYAGSTGWSTGPHLHFEVRIKGESTDPMQFFR</sequence>
<keyword evidence="7" id="KW-1185">Reference proteome</keyword>
<gene>
    <name evidence="6" type="ordered locus">Desde_4052</name>
</gene>
<feature type="domain" description="M23ase beta-sheet core" evidence="4">
    <location>
        <begin position="278"/>
        <end position="372"/>
    </location>
</feature>
<evidence type="ECO:0000256" key="3">
    <source>
        <dbReference type="SAM" id="SignalP"/>
    </source>
</evidence>
<dbReference type="EMBL" id="CP003348">
    <property type="protein sequence ID" value="AFM02314.1"/>
    <property type="molecule type" value="Genomic_DNA"/>
</dbReference>
<proteinExistence type="predicted"/>
<dbReference type="InterPro" id="IPR016047">
    <property type="entry name" value="M23ase_b-sheet_dom"/>
</dbReference>
<dbReference type="AlphaFoldDB" id="I4AEC9"/>
<dbReference type="STRING" id="756499.Desde_4052"/>
<evidence type="ECO:0000256" key="2">
    <source>
        <dbReference type="SAM" id="Coils"/>
    </source>
</evidence>
<dbReference type="SUPFAM" id="SSF51261">
    <property type="entry name" value="Duplicated hybrid motif"/>
    <property type="match status" value="1"/>
</dbReference>
<dbReference type="eggNOG" id="COG0739">
    <property type="taxonomic scope" value="Bacteria"/>
</dbReference>
<feature type="coiled-coil region" evidence="2">
    <location>
        <begin position="29"/>
        <end position="116"/>
    </location>
</feature>
<feature type="signal peptide" evidence="3">
    <location>
        <begin position="1"/>
        <end position="26"/>
    </location>
</feature>
<evidence type="ECO:0000259" key="5">
    <source>
        <dbReference type="Pfam" id="PF24568"/>
    </source>
</evidence>
<accession>I4AEC9</accession>
<dbReference type="Proteomes" id="UP000006053">
    <property type="component" value="Chromosome"/>
</dbReference>
<dbReference type="OrthoDB" id="9814460at2"/>
<feature type="domain" description="Peptidoglycan hydrolase PcsB coiled-coil" evidence="5">
    <location>
        <begin position="100"/>
        <end position="171"/>
    </location>
</feature>
<dbReference type="PANTHER" id="PTHR21666:SF289">
    <property type="entry name" value="L-ALA--D-GLU ENDOPEPTIDASE"/>
    <property type="match status" value="1"/>
</dbReference>
<protein>
    <submittedName>
        <fullName evidence="6">Metalloendopeptidase-like membrane protein</fullName>
    </submittedName>
</protein>
<dbReference type="InterPro" id="IPR011055">
    <property type="entry name" value="Dup_hybrid_motif"/>
</dbReference>
<dbReference type="KEGG" id="ddh:Desde_4052"/>
<dbReference type="FunFam" id="2.70.70.10:FF:000006">
    <property type="entry name" value="M23 family peptidase"/>
    <property type="match status" value="1"/>
</dbReference>
<dbReference type="InterPro" id="IPR057309">
    <property type="entry name" value="PcsB_CC"/>
</dbReference>
<reference evidence="6 7" key="2">
    <citation type="journal article" date="2015" name="J. Bacteriol.">
        <title>Genomic, proteomic, and biochemical analysis of the organohalide respiratory pathway in Desulfitobacterium dehalogenans.</title>
        <authorList>
            <person name="Kruse T."/>
            <person name="van de Pas B.A."/>
            <person name="Atteia A."/>
            <person name="Krab K."/>
            <person name="Hagen W.R."/>
            <person name="Goodwin L."/>
            <person name="Chain P."/>
            <person name="Boeren S."/>
            <person name="Maphosa F."/>
            <person name="Schraa G."/>
            <person name="de Vos W.M."/>
            <person name="van der Oost J."/>
            <person name="Smidt H."/>
            <person name="Stams A.J."/>
        </authorList>
    </citation>
    <scope>NUCLEOTIDE SEQUENCE [LARGE SCALE GENOMIC DNA]</scope>
    <source>
        <strain evidence="7">ATCC 51507 / DSM 9161 / JW/IU-DC1</strain>
    </source>
</reference>
<dbReference type="InterPro" id="IPR050570">
    <property type="entry name" value="Cell_wall_metabolism_enzyme"/>
</dbReference>
<dbReference type="Pfam" id="PF01551">
    <property type="entry name" value="Peptidase_M23"/>
    <property type="match status" value="1"/>
</dbReference>
<dbReference type="Gene3D" id="6.10.250.3150">
    <property type="match status" value="1"/>
</dbReference>
<evidence type="ECO:0000256" key="1">
    <source>
        <dbReference type="ARBA" id="ARBA00022729"/>
    </source>
</evidence>
<keyword evidence="1 3" id="KW-0732">Signal</keyword>